<reference evidence="1" key="1">
    <citation type="journal article" date="2020" name="New Phytol.">
        <title>Comparative genomics reveals dynamic genome evolution in host specialist ectomycorrhizal fungi.</title>
        <authorList>
            <person name="Lofgren L.A."/>
            <person name="Nguyen N.H."/>
            <person name="Vilgalys R."/>
            <person name="Ruytinx J."/>
            <person name="Liao H.L."/>
            <person name="Branco S."/>
            <person name="Kuo A."/>
            <person name="LaButti K."/>
            <person name="Lipzen A."/>
            <person name="Andreopoulos W."/>
            <person name="Pangilinan J."/>
            <person name="Riley R."/>
            <person name="Hundley H."/>
            <person name="Na H."/>
            <person name="Barry K."/>
            <person name="Grigoriev I.V."/>
            <person name="Stajich J.E."/>
            <person name="Kennedy P.G."/>
        </authorList>
    </citation>
    <scope>NUCLEOTIDE SEQUENCE</scope>
    <source>
        <strain evidence="1">FC203</strain>
    </source>
</reference>
<sequence>MNLMTVHSTLIVLRSEYILHLALSSEPFSKSQQNNKTTSQNTMFVKFAPIYVIACFAALASASPVPVAAPEAVALANTGILAREALAAAEALSEREPTPEESEDVEARVCRYGCL</sequence>
<dbReference type="RefSeq" id="XP_041226551.1">
    <property type="nucleotide sequence ID" value="XM_041370298.1"/>
</dbReference>
<dbReference type="EMBL" id="JABBWK010000024">
    <property type="protein sequence ID" value="KAG1900975.1"/>
    <property type="molecule type" value="Genomic_DNA"/>
</dbReference>
<dbReference type="Proteomes" id="UP001195769">
    <property type="component" value="Unassembled WGS sequence"/>
</dbReference>
<gene>
    <name evidence="1" type="ORF">F5891DRAFT_1277941</name>
</gene>
<accession>A0AAD4HKG7</accession>
<protein>
    <submittedName>
        <fullName evidence="1">Uncharacterized protein</fullName>
    </submittedName>
</protein>
<name>A0AAD4HKG7_9AGAM</name>
<evidence type="ECO:0000313" key="2">
    <source>
        <dbReference type="Proteomes" id="UP001195769"/>
    </source>
</evidence>
<keyword evidence="2" id="KW-1185">Reference proteome</keyword>
<proteinExistence type="predicted"/>
<dbReference type="AlphaFoldDB" id="A0AAD4HKG7"/>
<organism evidence="1 2">
    <name type="scientific">Suillus fuscotomentosus</name>
    <dbReference type="NCBI Taxonomy" id="1912939"/>
    <lineage>
        <taxon>Eukaryota</taxon>
        <taxon>Fungi</taxon>
        <taxon>Dikarya</taxon>
        <taxon>Basidiomycota</taxon>
        <taxon>Agaricomycotina</taxon>
        <taxon>Agaricomycetes</taxon>
        <taxon>Agaricomycetidae</taxon>
        <taxon>Boletales</taxon>
        <taxon>Suillineae</taxon>
        <taxon>Suillaceae</taxon>
        <taxon>Suillus</taxon>
    </lineage>
</organism>
<dbReference type="GeneID" id="64664596"/>
<comment type="caution">
    <text evidence="1">The sequence shown here is derived from an EMBL/GenBank/DDBJ whole genome shotgun (WGS) entry which is preliminary data.</text>
</comment>
<evidence type="ECO:0000313" key="1">
    <source>
        <dbReference type="EMBL" id="KAG1900975.1"/>
    </source>
</evidence>